<dbReference type="AlphaFoldDB" id="A0A9D4V0U7"/>
<dbReference type="Pfam" id="PF00472">
    <property type="entry name" value="RF-1"/>
    <property type="match status" value="1"/>
</dbReference>
<dbReference type="InterPro" id="IPR045853">
    <property type="entry name" value="Pep_chain_release_fac_I_sf"/>
</dbReference>
<accession>A0A9D4V0U7</accession>
<sequence>MPVWQVTVLLAMRCRLAVAMLRLKFADSCIRHSQVVIMATLNRLRVSSSSCSSYSSFSLVEPRFFSSRRLISLTSQLPHVNLNSTRAPSPTAVTNDEEWDLRDISSDSWFQSGSENFGTAALEKDEGVSPLPNPDEEWYKTQAEDEEWFRREEEFYEARISEQEDWSKRCGARPEAHADYLALSESSLFSQCRMDTFRASGPGGQHRNKTDSGVRLTHLPTGVVSQAVDDRSQHKNRAVAMSRLRLLIAAKVRRPVKLQGYEAPPELLRLLPAEPGRKSSGDKIGVNHPDFAKGIQALLDLLSASKGYIFYAAAMLRVNPNILSKILTMDKTVLQATNELLISKGQKPFK</sequence>
<gene>
    <name evidence="4" type="ORF">GOP47_0007184</name>
</gene>
<comment type="caution">
    <text evidence="4">The sequence shown here is derived from an EMBL/GenBank/DDBJ whole genome shotgun (WGS) entry which is preliminary data.</text>
</comment>
<dbReference type="GO" id="GO:0003747">
    <property type="term" value="F:translation release factor activity"/>
    <property type="evidence" value="ECO:0007669"/>
    <property type="project" value="InterPro"/>
</dbReference>
<dbReference type="Proteomes" id="UP000886520">
    <property type="component" value="Chromosome 7"/>
</dbReference>
<dbReference type="GO" id="GO:0009507">
    <property type="term" value="C:chloroplast"/>
    <property type="evidence" value="ECO:0007669"/>
    <property type="project" value="TreeGrafter"/>
</dbReference>
<evidence type="ECO:0000256" key="1">
    <source>
        <dbReference type="ARBA" id="ARBA00010835"/>
    </source>
</evidence>
<name>A0A9D4V0U7_ADICA</name>
<dbReference type="EMBL" id="JABFUD020000007">
    <property type="protein sequence ID" value="KAI5077360.1"/>
    <property type="molecule type" value="Genomic_DNA"/>
</dbReference>
<evidence type="ECO:0000256" key="2">
    <source>
        <dbReference type="SAM" id="SignalP"/>
    </source>
</evidence>
<reference evidence="4" key="1">
    <citation type="submission" date="2021-01" db="EMBL/GenBank/DDBJ databases">
        <title>Adiantum capillus-veneris genome.</title>
        <authorList>
            <person name="Fang Y."/>
            <person name="Liao Q."/>
        </authorList>
    </citation>
    <scope>NUCLEOTIDE SEQUENCE</scope>
    <source>
        <strain evidence="4">H3</strain>
        <tissue evidence="4">Leaf</tissue>
    </source>
</reference>
<dbReference type="PANTHER" id="PTHR43804">
    <property type="entry name" value="LD18447P"/>
    <property type="match status" value="1"/>
</dbReference>
<dbReference type="SUPFAM" id="SSF75620">
    <property type="entry name" value="Release factor"/>
    <property type="match status" value="1"/>
</dbReference>
<feature type="signal peptide" evidence="2">
    <location>
        <begin position="1"/>
        <end position="19"/>
    </location>
</feature>
<evidence type="ECO:0000259" key="3">
    <source>
        <dbReference type="Pfam" id="PF00472"/>
    </source>
</evidence>
<dbReference type="PANTHER" id="PTHR43804:SF6">
    <property type="entry name" value="CLASS I PEPTIDE CHAIN RELEASE FACTOR"/>
    <property type="match status" value="1"/>
</dbReference>
<dbReference type="Gene3D" id="3.30.160.20">
    <property type="match status" value="1"/>
</dbReference>
<dbReference type="InterPro" id="IPR000352">
    <property type="entry name" value="Pep_chain_release_fac_I"/>
</dbReference>
<organism evidence="4 5">
    <name type="scientific">Adiantum capillus-veneris</name>
    <name type="common">Maidenhair fern</name>
    <dbReference type="NCBI Taxonomy" id="13818"/>
    <lineage>
        <taxon>Eukaryota</taxon>
        <taxon>Viridiplantae</taxon>
        <taxon>Streptophyta</taxon>
        <taxon>Embryophyta</taxon>
        <taxon>Tracheophyta</taxon>
        <taxon>Polypodiopsida</taxon>
        <taxon>Polypodiidae</taxon>
        <taxon>Polypodiales</taxon>
        <taxon>Pteridineae</taxon>
        <taxon>Pteridaceae</taxon>
        <taxon>Vittarioideae</taxon>
        <taxon>Adiantum</taxon>
    </lineage>
</organism>
<keyword evidence="5" id="KW-1185">Reference proteome</keyword>
<keyword evidence="2" id="KW-0732">Signal</keyword>
<dbReference type="InterPro" id="IPR050057">
    <property type="entry name" value="Prokaryotic/Mito_RF"/>
</dbReference>
<proteinExistence type="inferred from homology"/>
<evidence type="ECO:0000313" key="4">
    <source>
        <dbReference type="EMBL" id="KAI5077360.1"/>
    </source>
</evidence>
<feature type="domain" description="Prokaryotic-type class I peptide chain release factors" evidence="3">
    <location>
        <begin position="191"/>
        <end position="251"/>
    </location>
</feature>
<dbReference type="OrthoDB" id="2019491at2759"/>
<protein>
    <recommendedName>
        <fullName evidence="3">Prokaryotic-type class I peptide chain release factors domain-containing protein</fullName>
    </recommendedName>
</protein>
<evidence type="ECO:0000313" key="5">
    <source>
        <dbReference type="Proteomes" id="UP000886520"/>
    </source>
</evidence>
<feature type="chain" id="PRO_5038954101" description="Prokaryotic-type class I peptide chain release factors domain-containing protein" evidence="2">
    <location>
        <begin position="20"/>
        <end position="350"/>
    </location>
</feature>
<comment type="similarity">
    <text evidence="1">Belongs to the prokaryotic/mitochondrial release factor family.</text>
</comment>